<sequence>MANVLESLLLQILLLLCLITDGSSISVMKEQPKEKHDIDGGFLEGEQSNFTHVIFENSSNASQLQAFPATEPYTKYASHIRRKLGLFQECSQCQCCTDLSKTSCFPTACCYSIDCTSPGLQFGHCLFTPLTCKCFGCS</sequence>
<name>A0ACC2BDM2_DIPCM</name>
<reference evidence="2" key="1">
    <citation type="journal article" date="2024" name="Proc. Natl. Acad. Sci. U.S.A.">
        <title>Extraordinary preservation of gene collinearity over three hundred million years revealed in homosporous lycophytes.</title>
        <authorList>
            <person name="Li C."/>
            <person name="Wickell D."/>
            <person name="Kuo L.Y."/>
            <person name="Chen X."/>
            <person name="Nie B."/>
            <person name="Liao X."/>
            <person name="Peng D."/>
            <person name="Ji J."/>
            <person name="Jenkins J."/>
            <person name="Williams M."/>
            <person name="Shu S."/>
            <person name="Plott C."/>
            <person name="Barry K."/>
            <person name="Rajasekar S."/>
            <person name="Grimwood J."/>
            <person name="Han X."/>
            <person name="Sun S."/>
            <person name="Hou Z."/>
            <person name="He W."/>
            <person name="Dai G."/>
            <person name="Sun C."/>
            <person name="Schmutz J."/>
            <person name="Leebens-Mack J.H."/>
            <person name="Li F.W."/>
            <person name="Wang L."/>
        </authorList>
    </citation>
    <scope>NUCLEOTIDE SEQUENCE [LARGE SCALE GENOMIC DNA]</scope>
    <source>
        <strain evidence="2">cv. PW_Plant_1</strain>
    </source>
</reference>
<protein>
    <submittedName>
        <fullName evidence="1">Uncharacterized protein</fullName>
    </submittedName>
</protein>
<accession>A0ACC2BDM2</accession>
<keyword evidence="2" id="KW-1185">Reference proteome</keyword>
<dbReference type="EMBL" id="CM055107">
    <property type="protein sequence ID" value="KAJ7527907.1"/>
    <property type="molecule type" value="Genomic_DNA"/>
</dbReference>
<evidence type="ECO:0000313" key="2">
    <source>
        <dbReference type="Proteomes" id="UP001162992"/>
    </source>
</evidence>
<organism evidence="1 2">
    <name type="scientific">Diphasiastrum complanatum</name>
    <name type="common">Issler's clubmoss</name>
    <name type="synonym">Lycopodium complanatum</name>
    <dbReference type="NCBI Taxonomy" id="34168"/>
    <lineage>
        <taxon>Eukaryota</taxon>
        <taxon>Viridiplantae</taxon>
        <taxon>Streptophyta</taxon>
        <taxon>Embryophyta</taxon>
        <taxon>Tracheophyta</taxon>
        <taxon>Lycopodiopsida</taxon>
        <taxon>Lycopodiales</taxon>
        <taxon>Lycopodiaceae</taxon>
        <taxon>Lycopodioideae</taxon>
        <taxon>Diphasiastrum</taxon>
    </lineage>
</organism>
<comment type="caution">
    <text evidence="1">The sequence shown here is derived from an EMBL/GenBank/DDBJ whole genome shotgun (WGS) entry which is preliminary data.</text>
</comment>
<gene>
    <name evidence="1" type="ORF">O6H91_16G075700</name>
</gene>
<dbReference type="Proteomes" id="UP001162992">
    <property type="component" value="Chromosome 16"/>
</dbReference>
<evidence type="ECO:0000313" key="1">
    <source>
        <dbReference type="EMBL" id="KAJ7527907.1"/>
    </source>
</evidence>
<proteinExistence type="predicted"/>